<sequence>MIEQRQLAHREAHLLRRINGTGLVIAALVATIGALAFPVWSYADRSGTGPANLAAGTVATRWGPLSTLDRELVVKVRLAGLWEIPAGQQALERAPTEAIKATGDHLIVGHTDLDERVRKVAAQLNIELPNQPTEQQQGWLRELTEAQGQEYERKFANLLRAAHGKVFSVIAQVRDTTRNSLVRQLATDANQTVLDHITMLEATGMVDFDAIANGSAATQTASPTGPPPPSGIAPSAPPAGPTGDISVTSRPSPTTPGQVNTNRPEPDE</sequence>
<dbReference type="AlphaFoldDB" id="A0A177HX49"/>
<keyword evidence="2" id="KW-1133">Transmembrane helix</keyword>
<dbReference type="PANTHER" id="PTHR38593:SF1">
    <property type="entry name" value="BLR2558 PROTEIN"/>
    <property type="match status" value="1"/>
</dbReference>
<feature type="domain" description="DUF4142" evidence="3">
    <location>
        <begin position="69"/>
        <end position="202"/>
    </location>
</feature>
<name>A0A177HX49_9ACTN</name>
<organism evidence="4 5">
    <name type="scientific">Streptomyces jeddahensis</name>
    <dbReference type="NCBI Taxonomy" id="1716141"/>
    <lineage>
        <taxon>Bacteria</taxon>
        <taxon>Bacillati</taxon>
        <taxon>Actinomycetota</taxon>
        <taxon>Actinomycetes</taxon>
        <taxon>Kitasatosporales</taxon>
        <taxon>Streptomycetaceae</taxon>
        <taxon>Streptomyces</taxon>
    </lineage>
</organism>
<reference evidence="4 5" key="1">
    <citation type="submission" date="2015-12" db="EMBL/GenBank/DDBJ databases">
        <title>Genome sequence of Streptomyces sp. G25.</title>
        <authorList>
            <person name="Poehlein A."/>
            <person name="Roettig A."/>
            <person name="Hiessl S."/>
            <person name="Hauschild P."/>
            <person name="Schauer J."/>
            <person name="Madkour M.H."/>
            <person name="Al-Ansari A.M."/>
            <person name="Almakishah N.H."/>
            <person name="Steinbuechel A."/>
            <person name="Daniel R."/>
        </authorList>
    </citation>
    <scope>NUCLEOTIDE SEQUENCE [LARGE SCALE GENOMIC DNA]</scope>
    <source>
        <strain evidence="5">G25(2015)</strain>
    </source>
</reference>
<proteinExistence type="predicted"/>
<dbReference type="EMBL" id="LOHS01000042">
    <property type="protein sequence ID" value="OAH15473.1"/>
    <property type="molecule type" value="Genomic_DNA"/>
</dbReference>
<gene>
    <name evidence="4" type="ORF">STSP_11600</name>
</gene>
<accession>A0A177HX49</accession>
<dbReference type="InterPro" id="IPR025419">
    <property type="entry name" value="DUF4142"/>
</dbReference>
<feature type="region of interest" description="Disordered" evidence="1">
    <location>
        <begin position="216"/>
        <end position="268"/>
    </location>
</feature>
<keyword evidence="2" id="KW-0472">Membrane</keyword>
<dbReference type="PATRIC" id="fig|1716141.3.peg.1227"/>
<dbReference type="Pfam" id="PF13628">
    <property type="entry name" value="DUF4142"/>
    <property type="match status" value="1"/>
</dbReference>
<evidence type="ECO:0000313" key="4">
    <source>
        <dbReference type="EMBL" id="OAH15473.1"/>
    </source>
</evidence>
<comment type="caution">
    <text evidence="4">The sequence shown here is derived from an EMBL/GenBank/DDBJ whole genome shotgun (WGS) entry which is preliminary data.</text>
</comment>
<evidence type="ECO:0000313" key="5">
    <source>
        <dbReference type="Proteomes" id="UP000077381"/>
    </source>
</evidence>
<dbReference type="STRING" id="1716141.STSP_11600"/>
<feature type="compositionally biased region" description="Polar residues" evidence="1">
    <location>
        <begin position="245"/>
        <end position="268"/>
    </location>
</feature>
<evidence type="ECO:0000256" key="2">
    <source>
        <dbReference type="SAM" id="Phobius"/>
    </source>
</evidence>
<dbReference type="PANTHER" id="PTHR38593">
    <property type="entry name" value="BLR2558 PROTEIN"/>
    <property type="match status" value="1"/>
</dbReference>
<keyword evidence="2" id="KW-0812">Transmembrane</keyword>
<keyword evidence="5" id="KW-1185">Reference proteome</keyword>
<evidence type="ECO:0000259" key="3">
    <source>
        <dbReference type="Pfam" id="PF13628"/>
    </source>
</evidence>
<feature type="compositionally biased region" description="Pro residues" evidence="1">
    <location>
        <begin position="224"/>
        <end position="240"/>
    </location>
</feature>
<protein>
    <recommendedName>
        <fullName evidence="3">DUF4142 domain-containing protein</fullName>
    </recommendedName>
</protein>
<dbReference type="Proteomes" id="UP000077381">
    <property type="component" value="Unassembled WGS sequence"/>
</dbReference>
<feature type="transmembrane region" description="Helical" evidence="2">
    <location>
        <begin position="21"/>
        <end position="43"/>
    </location>
</feature>
<evidence type="ECO:0000256" key="1">
    <source>
        <dbReference type="SAM" id="MobiDB-lite"/>
    </source>
</evidence>